<protein>
    <submittedName>
        <fullName evidence="2">Uncharacterized protein</fullName>
    </submittedName>
</protein>
<keyword evidence="3" id="KW-1185">Reference proteome</keyword>
<accession>A0A9Q0AVA6</accession>
<reference evidence="2" key="1">
    <citation type="submission" date="2021-03" db="EMBL/GenBank/DDBJ databases">
        <title>Revisited historic fungal species revealed as producer of novel bioactive compounds through whole genome sequencing and comparative genomics.</title>
        <authorList>
            <person name="Vignolle G.A."/>
            <person name="Hochenegger N."/>
            <person name="Mach R.L."/>
            <person name="Mach-Aigner A.R."/>
            <person name="Javad Rahimi M."/>
            <person name="Salim K.A."/>
            <person name="Chan C.M."/>
            <person name="Lim L.B.L."/>
            <person name="Cai F."/>
            <person name="Druzhinina I.S."/>
            <person name="U'Ren J.M."/>
            <person name="Derntl C."/>
        </authorList>
    </citation>
    <scope>NUCLEOTIDE SEQUENCE</scope>
    <source>
        <strain evidence="2">TUCIM 5799</strain>
    </source>
</reference>
<gene>
    <name evidence="2" type="ORF">JX265_000796</name>
</gene>
<evidence type="ECO:0000256" key="1">
    <source>
        <dbReference type="SAM" id="MobiDB-lite"/>
    </source>
</evidence>
<feature type="compositionally biased region" description="Basic and acidic residues" evidence="1">
    <location>
        <begin position="66"/>
        <end position="78"/>
    </location>
</feature>
<feature type="compositionally biased region" description="Polar residues" evidence="1">
    <location>
        <begin position="1"/>
        <end position="13"/>
    </location>
</feature>
<comment type="caution">
    <text evidence="2">The sequence shown here is derived from an EMBL/GenBank/DDBJ whole genome shotgun (WGS) entry which is preliminary data.</text>
</comment>
<organism evidence="2 3">
    <name type="scientific">Neoarthrinium moseri</name>
    <dbReference type="NCBI Taxonomy" id="1658444"/>
    <lineage>
        <taxon>Eukaryota</taxon>
        <taxon>Fungi</taxon>
        <taxon>Dikarya</taxon>
        <taxon>Ascomycota</taxon>
        <taxon>Pezizomycotina</taxon>
        <taxon>Sordariomycetes</taxon>
        <taxon>Xylariomycetidae</taxon>
        <taxon>Amphisphaeriales</taxon>
        <taxon>Apiosporaceae</taxon>
        <taxon>Neoarthrinium</taxon>
    </lineage>
</organism>
<dbReference type="Proteomes" id="UP000829685">
    <property type="component" value="Unassembled WGS sequence"/>
</dbReference>
<dbReference type="AlphaFoldDB" id="A0A9Q0AVA6"/>
<feature type="compositionally biased region" description="Basic and acidic residues" evidence="1">
    <location>
        <begin position="15"/>
        <end position="35"/>
    </location>
</feature>
<feature type="region of interest" description="Disordered" evidence="1">
    <location>
        <begin position="1"/>
        <end position="78"/>
    </location>
</feature>
<evidence type="ECO:0000313" key="3">
    <source>
        <dbReference type="Proteomes" id="UP000829685"/>
    </source>
</evidence>
<dbReference type="EMBL" id="JAFIMR010000002">
    <property type="protein sequence ID" value="KAI1880556.1"/>
    <property type="molecule type" value="Genomic_DNA"/>
</dbReference>
<evidence type="ECO:0000313" key="2">
    <source>
        <dbReference type="EMBL" id="KAI1880556.1"/>
    </source>
</evidence>
<sequence>MSDSTNQRPQSKVTPRYDMKGPSDDSPKEGREGLDTKTTPQYLSKVYRNDGKEAPTDETEAYQDGEIVREPRKADGKK</sequence>
<name>A0A9Q0AVA6_9PEZI</name>
<proteinExistence type="predicted"/>